<evidence type="ECO:0000313" key="1">
    <source>
        <dbReference type="EMBL" id="OWQ98994.1"/>
    </source>
</evidence>
<sequence>MDFFNSLLEAGLLDTAIPTIVRYLDSALPVILGMANIHHDERDGHAITAVGYVESSAPVRAGDSYDCFVRALVVHDDQHGPYRLLALTADDVAALPADQLLRIDGEPVIAADEVTHIFVPLPPRVVRLGDHADLIAKEVVGKIRDQHLQLGQALKSLPKEAIDTLQAFFDLKDSGQLVFRTYLTTAARYRHHLAAAALPEDVKIRAINRELPHFIWVTEILDRDASPGAPGEPRELLGHTVVNATSAIENDTDLLFAHLPHLDFQRDVNPKDGEGDFRDHFTGVKLGGSYRQRIRS</sequence>
<evidence type="ECO:0000313" key="2">
    <source>
        <dbReference type="Proteomes" id="UP000197361"/>
    </source>
</evidence>
<dbReference type="AlphaFoldDB" id="A0A246K0E5"/>
<gene>
    <name evidence="1" type="ORF">CDQ92_02115</name>
</gene>
<proteinExistence type="predicted"/>
<keyword evidence="2" id="KW-1185">Reference proteome</keyword>
<dbReference type="EMBL" id="NISK01000001">
    <property type="protein sequence ID" value="OWQ98994.1"/>
    <property type="molecule type" value="Genomic_DNA"/>
</dbReference>
<name>A0A246K0E5_9SPHN</name>
<comment type="caution">
    <text evidence="1">The sequence shown here is derived from an EMBL/GenBank/DDBJ whole genome shotgun (WGS) entry which is preliminary data.</text>
</comment>
<reference evidence="1 2" key="1">
    <citation type="journal article" date="2010" name="Int. J. Syst. Evol. Microbiol.">
        <title>Sphingopyxis bauzanensis sp. nov., a psychrophilic bacterium isolated from soil.</title>
        <authorList>
            <person name="Zhang D.C."/>
            <person name="Liu H.C."/>
            <person name="Xin Y.H."/>
            <person name="Zhou Y.G."/>
            <person name="Schinner F."/>
            <person name="Margesin R."/>
        </authorList>
    </citation>
    <scope>NUCLEOTIDE SEQUENCE [LARGE SCALE GENOMIC DNA]</scope>
    <source>
        <strain evidence="1 2">DSM 22271</strain>
    </source>
</reference>
<dbReference type="Proteomes" id="UP000197361">
    <property type="component" value="Unassembled WGS sequence"/>
</dbReference>
<organism evidence="1 2">
    <name type="scientific">Sphingopyxis bauzanensis</name>
    <dbReference type="NCBI Taxonomy" id="651663"/>
    <lineage>
        <taxon>Bacteria</taxon>
        <taxon>Pseudomonadati</taxon>
        <taxon>Pseudomonadota</taxon>
        <taxon>Alphaproteobacteria</taxon>
        <taxon>Sphingomonadales</taxon>
        <taxon>Sphingomonadaceae</taxon>
        <taxon>Sphingopyxis</taxon>
    </lineage>
</organism>
<accession>A0A246K0E5</accession>
<protein>
    <submittedName>
        <fullName evidence="1">Uncharacterized protein</fullName>
    </submittedName>
</protein>